<gene>
    <name evidence="2" type="ORF">GCM10011363_30140</name>
</gene>
<feature type="region of interest" description="Disordered" evidence="1">
    <location>
        <begin position="24"/>
        <end position="67"/>
    </location>
</feature>
<evidence type="ECO:0000313" key="3">
    <source>
        <dbReference type="Proteomes" id="UP000645462"/>
    </source>
</evidence>
<accession>A0ABQ1KXF4</accession>
<protein>
    <submittedName>
        <fullName evidence="2">Uncharacterized protein</fullName>
    </submittedName>
</protein>
<name>A0ABQ1KXF4_9RHOB</name>
<dbReference type="EMBL" id="BMFC01000008">
    <property type="protein sequence ID" value="GGC11491.1"/>
    <property type="molecule type" value="Genomic_DNA"/>
</dbReference>
<reference evidence="3" key="1">
    <citation type="journal article" date="2019" name="Int. J. Syst. Evol. Microbiol.">
        <title>The Global Catalogue of Microorganisms (GCM) 10K type strain sequencing project: providing services to taxonomists for standard genome sequencing and annotation.</title>
        <authorList>
            <consortium name="The Broad Institute Genomics Platform"/>
            <consortium name="The Broad Institute Genome Sequencing Center for Infectious Disease"/>
            <person name="Wu L."/>
            <person name="Ma J."/>
        </authorList>
    </citation>
    <scope>NUCLEOTIDE SEQUENCE [LARGE SCALE GENOMIC DNA]</scope>
    <source>
        <strain evidence="3">CGMCC 1.12478</strain>
    </source>
</reference>
<comment type="caution">
    <text evidence="2">The sequence shown here is derived from an EMBL/GenBank/DDBJ whole genome shotgun (WGS) entry which is preliminary data.</text>
</comment>
<evidence type="ECO:0000313" key="2">
    <source>
        <dbReference type="EMBL" id="GGC11491.1"/>
    </source>
</evidence>
<proteinExistence type="predicted"/>
<dbReference type="Proteomes" id="UP000645462">
    <property type="component" value="Unassembled WGS sequence"/>
</dbReference>
<keyword evidence="3" id="KW-1185">Reference proteome</keyword>
<organism evidence="2 3">
    <name type="scientific">Marivita lacus</name>
    <dbReference type="NCBI Taxonomy" id="1323742"/>
    <lineage>
        <taxon>Bacteria</taxon>
        <taxon>Pseudomonadati</taxon>
        <taxon>Pseudomonadota</taxon>
        <taxon>Alphaproteobacteria</taxon>
        <taxon>Rhodobacterales</taxon>
        <taxon>Roseobacteraceae</taxon>
        <taxon>Marivita</taxon>
    </lineage>
</organism>
<sequence>MVIAHVQRFVFADLLGALRRVRTEVAHHSSNPRKRAPPASAKKHLGDGAVSVTGPRLDRPLCKRTGG</sequence>
<evidence type="ECO:0000256" key="1">
    <source>
        <dbReference type="SAM" id="MobiDB-lite"/>
    </source>
</evidence>